<keyword evidence="13" id="KW-1185">Reference proteome</keyword>
<dbReference type="HOGENOM" id="CLU_045401_1_1_1"/>
<dbReference type="Pfam" id="PF00056">
    <property type="entry name" value="Ldh_1_N"/>
    <property type="match status" value="1"/>
</dbReference>
<dbReference type="NCBIfam" id="TIGR01771">
    <property type="entry name" value="L-LDH-NAD"/>
    <property type="match status" value="1"/>
</dbReference>
<dbReference type="EC" id="1.1.1.27" evidence="3 9"/>
<dbReference type="InterPro" id="IPR022383">
    <property type="entry name" value="Lactate/malate_DH_C"/>
</dbReference>
<evidence type="ECO:0000259" key="11">
    <source>
        <dbReference type="Pfam" id="PF02866"/>
    </source>
</evidence>
<feature type="domain" description="Lactate/malate dehydrogenase N-terminal" evidence="10">
    <location>
        <begin position="37"/>
        <end position="175"/>
    </location>
</feature>
<evidence type="ECO:0000313" key="13">
    <source>
        <dbReference type="Proteomes" id="UP000007014"/>
    </source>
</evidence>
<dbReference type="SUPFAM" id="SSF51735">
    <property type="entry name" value="NAD(P)-binding Rossmann-fold domains"/>
    <property type="match status" value="1"/>
</dbReference>
<dbReference type="PRINTS" id="PR00086">
    <property type="entry name" value="LLDHDRGNASE"/>
</dbReference>
<dbReference type="PANTHER" id="PTHR43128">
    <property type="entry name" value="L-2-HYDROXYCARBOXYLATE DEHYDROGENASE (NAD(P)(+))"/>
    <property type="match status" value="1"/>
</dbReference>
<keyword evidence="4 9" id="KW-0560">Oxidoreductase</keyword>
<dbReference type="EMBL" id="AP006491">
    <property type="protein sequence ID" value="BAM80156.1"/>
    <property type="molecule type" value="Genomic_DNA"/>
</dbReference>
<accession>M1URB5</accession>
<feature type="domain" description="Lactate/malate dehydrogenase C-terminal" evidence="11">
    <location>
        <begin position="178"/>
        <end position="352"/>
    </location>
</feature>
<evidence type="ECO:0000256" key="2">
    <source>
        <dbReference type="ARBA" id="ARBA00006054"/>
    </source>
</evidence>
<dbReference type="InterPro" id="IPR001236">
    <property type="entry name" value="Lactate/malate_DH_N"/>
</dbReference>
<sequence>MTSGIDEAAAELQGSLFGDVSPAIDTPGAALARSYPVRITVVGAGDVGVACAYNILTRDICSELVLVDVLKDKLKGQVMDLQHGGAFYSTRIRAAESYEDTAHSAVCIITAGVRQRPGESRLELMDRNAALFKGIIPPLVQYSPNTILLVVSNPVDLLTHLAWQMSGLPRERVIGSGTYLDSSRFRTLLAQRLGIDTASVQAMVLGEHGDSSFVYRSGITVGGVPLRTCFERMTDAASASTAFYDLVKGVHQQVVAAAYEVIKLKGYTNWAIGSAVGSIVTTIVHDRRKVLPITTHAGSLRGLESADVFLSLPCVLGRNGVVEVLQILPFMESDEKEDLQSSIEALQSTPKKAS</sequence>
<dbReference type="OrthoDB" id="5511at2759"/>
<evidence type="ECO:0000256" key="7">
    <source>
        <dbReference type="PIRSR" id="PIRSR000102-1"/>
    </source>
</evidence>
<dbReference type="PANTHER" id="PTHR43128:SF16">
    <property type="entry name" value="L-LACTATE DEHYDROGENASE"/>
    <property type="match status" value="1"/>
</dbReference>
<protein>
    <recommendedName>
        <fullName evidence="3 9">L-lactate dehydrogenase</fullName>
        <ecNumber evidence="3 9">1.1.1.27</ecNumber>
    </recommendedName>
</protein>
<dbReference type="FunFam" id="3.40.50.720:FF:000018">
    <property type="entry name" value="Malate dehydrogenase"/>
    <property type="match status" value="1"/>
</dbReference>
<dbReference type="UniPathway" id="UPA00554">
    <property type="reaction ID" value="UER00611"/>
</dbReference>
<dbReference type="Proteomes" id="UP000007014">
    <property type="component" value="Chromosome 9"/>
</dbReference>
<reference evidence="12 13" key="1">
    <citation type="journal article" date="2004" name="Nature">
        <title>Genome sequence of the ultrasmall unicellular red alga Cyanidioschyzon merolae 10D.</title>
        <authorList>
            <person name="Matsuzaki M."/>
            <person name="Misumi O."/>
            <person name="Shin-i T."/>
            <person name="Maruyama S."/>
            <person name="Takahara M."/>
            <person name="Miyagishima S."/>
            <person name="Mori T."/>
            <person name="Nishida K."/>
            <person name="Yagisawa F."/>
            <person name="Nishida K."/>
            <person name="Yoshida Y."/>
            <person name="Nishimura Y."/>
            <person name="Nakao S."/>
            <person name="Kobayashi T."/>
            <person name="Momoyama Y."/>
            <person name="Higashiyama T."/>
            <person name="Minoda A."/>
            <person name="Sano M."/>
            <person name="Nomoto H."/>
            <person name="Oishi K."/>
            <person name="Hayashi H."/>
            <person name="Ohta F."/>
            <person name="Nishizaka S."/>
            <person name="Haga S."/>
            <person name="Miura S."/>
            <person name="Morishita T."/>
            <person name="Kabeya Y."/>
            <person name="Terasawa K."/>
            <person name="Suzuki Y."/>
            <person name="Ishii Y."/>
            <person name="Asakawa S."/>
            <person name="Takano H."/>
            <person name="Ohta N."/>
            <person name="Kuroiwa H."/>
            <person name="Tanaka K."/>
            <person name="Shimizu N."/>
            <person name="Sugano S."/>
            <person name="Sato N."/>
            <person name="Nozaki H."/>
            <person name="Ogasawara N."/>
            <person name="Kohara Y."/>
            <person name="Kuroiwa T."/>
        </authorList>
    </citation>
    <scope>NUCLEOTIDE SEQUENCE [LARGE SCALE GENOMIC DNA]</scope>
    <source>
        <strain evidence="12 13">10D</strain>
    </source>
</reference>
<evidence type="ECO:0000256" key="8">
    <source>
        <dbReference type="PIRSR" id="PIRSR000102-3"/>
    </source>
</evidence>
<dbReference type="GO" id="GO:0004459">
    <property type="term" value="F:L-lactate dehydrogenase (NAD+) activity"/>
    <property type="evidence" value="ECO:0007669"/>
    <property type="project" value="UniProtKB-EC"/>
</dbReference>
<dbReference type="KEGG" id="cme:CYME_CMI306C"/>
<dbReference type="InterPro" id="IPR015955">
    <property type="entry name" value="Lactate_DH/Glyco_Ohase_4_C"/>
</dbReference>
<evidence type="ECO:0000313" key="12">
    <source>
        <dbReference type="EMBL" id="BAM80156.1"/>
    </source>
</evidence>
<feature type="binding site" evidence="8">
    <location>
        <position position="128"/>
    </location>
    <ligand>
        <name>NAD(+)</name>
        <dbReference type="ChEBI" id="CHEBI:57540"/>
    </ligand>
</feature>
<gene>
    <name evidence="12" type="ORF">CYME_CMI306C</name>
</gene>
<feature type="active site" description="Proton acceptor" evidence="7">
    <location>
        <position position="208"/>
    </location>
</feature>
<evidence type="ECO:0000256" key="6">
    <source>
        <dbReference type="ARBA" id="ARBA00049258"/>
    </source>
</evidence>
<dbReference type="RefSeq" id="XP_005536442.1">
    <property type="nucleotide sequence ID" value="XM_005536385.1"/>
</dbReference>
<dbReference type="Gramene" id="CMI306CT">
    <property type="protein sequence ID" value="CMI306CT"/>
    <property type="gene ID" value="CMI306C"/>
</dbReference>
<dbReference type="Pfam" id="PF02866">
    <property type="entry name" value="Ldh_1_C"/>
    <property type="match status" value="1"/>
</dbReference>
<evidence type="ECO:0000256" key="9">
    <source>
        <dbReference type="RuleBase" id="RU000496"/>
    </source>
</evidence>
<dbReference type="GeneID" id="16993624"/>
<dbReference type="InterPro" id="IPR011304">
    <property type="entry name" value="L-lactate_DH"/>
</dbReference>
<comment type="similarity">
    <text evidence="2">Belongs to the LDH/MDH superfamily. LDH family.</text>
</comment>
<evidence type="ECO:0000256" key="5">
    <source>
        <dbReference type="ARBA" id="ARBA00023027"/>
    </source>
</evidence>
<feature type="binding site" evidence="8">
    <location>
        <position position="68"/>
    </location>
    <ligand>
        <name>NAD(+)</name>
        <dbReference type="ChEBI" id="CHEBI:57540"/>
    </ligand>
</feature>
<comment type="catalytic activity">
    <reaction evidence="6 9">
        <text>(S)-lactate + NAD(+) = pyruvate + NADH + H(+)</text>
        <dbReference type="Rhea" id="RHEA:23444"/>
        <dbReference type="ChEBI" id="CHEBI:15361"/>
        <dbReference type="ChEBI" id="CHEBI:15378"/>
        <dbReference type="ChEBI" id="CHEBI:16651"/>
        <dbReference type="ChEBI" id="CHEBI:57540"/>
        <dbReference type="ChEBI" id="CHEBI:57945"/>
        <dbReference type="EC" id="1.1.1.27"/>
    </reaction>
</comment>
<evidence type="ECO:0000256" key="1">
    <source>
        <dbReference type="ARBA" id="ARBA00004843"/>
    </source>
</evidence>
<dbReference type="GO" id="GO:0006089">
    <property type="term" value="P:lactate metabolic process"/>
    <property type="evidence" value="ECO:0007669"/>
    <property type="project" value="TreeGrafter"/>
</dbReference>
<dbReference type="PIRSF" id="PIRSF000102">
    <property type="entry name" value="Lac_mal_DH"/>
    <property type="match status" value="1"/>
</dbReference>
<dbReference type="GO" id="GO:0005737">
    <property type="term" value="C:cytoplasm"/>
    <property type="evidence" value="ECO:0007669"/>
    <property type="project" value="InterPro"/>
</dbReference>
<dbReference type="InterPro" id="IPR018177">
    <property type="entry name" value="L-lactate_DH_AS"/>
</dbReference>
<dbReference type="OMA" id="EWDLDDY"/>
<reference evidence="12 13" key="2">
    <citation type="journal article" date="2007" name="BMC Biol.">
        <title>A 100%-complete sequence reveals unusually simple genomic features in the hot-spring red alga Cyanidioschyzon merolae.</title>
        <authorList>
            <person name="Nozaki H."/>
            <person name="Takano H."/>
            <person name="Misumi O."/>
            <person name="Terasawa K."/>
            <person name="Matsuzaki M."/>
            <person name="Maruyama S."/>
            <person name="Nishida K."/>
            <person name="Yagisawa F."/>
            <person name="Yoshida Y."/>
            <person name="Fujiwara T."/>
            <person name="Takio S."/>
            <person name="Tamura K."/>
            <person name="Chung S.J."/>
            <person name="Nakamura S."/>
            <person name="Kuroiwa H."/>
            <person name="Tanaka K."/>
            <person name="Sato N."/>
            <person name="Kuroiwa T."/>
        </authorList>
    </citation>
    <scope>NUCLEOTIDE SEQUENCE [LARGE SCALE GENOMIC DNA]</scope>
    <source>
        <strain evidence="12 13">10D</strain>
    </source>
</reference>
<evidence type="ECO:0000259" key="10">
    <source>
        <dbReference type="Pfam" id="PF00056"/>
    </source>
</evidence>
<dbReference type="InterPro" id="IPR001557">
    <property type="entry name" value="L-lactate/malate_DH"/>
</dbReference>
<keyword evidence="5 8" id="KW-0520">NAD</keyword>
<evidence type="ECO:0000256" key="3">
    <source>
        <dbReference type="ARBA" id="ARBA00012967"/>
    </source>
</evidence>
<dbReference type="STRING" id="280699.M1URB5"/>
<dbReference type="Gene3D" id="3.90.110.10">
    <property type="entry name" value="Lactate dehydrogenase/glycoside hydrolase, family 4, C-terminal"/>
    <property type="match status" value="1"/>
</dbReference>
<name>M1URB5_CYAM1</name>
<organism evidence="12 13">
    <name type="scientific">Cyanidioschyzon merolae (strain NIES-3377 / 10D)</name>
    <name type="common">Unicellular red alga</name>
    <dbReference type="NCBI Taxonomy" id="280699"/>
    <lineage>
        <taxon>Eukaryota</taxon>
        <taxon>Rhodophyta</taxon>
        <taxon>Bangiophyceae</taxon>
        <taxon>Cyanidiales</taxon>
        <taxon>Cyanidiaceae</taxon>
        <taxon>Cyanidioschyzon</taxon>
    </lineage>
</organism>
<dbReference type="eggNOG" id="KOG1495">
    <property type="taxonomic scope" value="Eukaryota"/>
</dbReference>
<dbReference type="PROSITE" id="PS00064">
    <property type="entry name" value="L_LDH"/>
    <property type="match status" value="1"/>
</dbReference>
<proteinExistence type="inferred from homology"/>
<dbReference type="InterPro" id="IPR036291">
    <property type="entry name" value="NAD(P)-bd_dom_sf"/>
</dbReference>
<dbReference type="AlphaFoldDB" id="M1URB5"/>
<dbReference type="SUPFAM" id="SSF56327">
    <property type="entry name" value="LDH C-terminal domain-like"/>
    <property type="match status" value="1"/>
</dbReference>
<feature type="binding site" evidence="8">
    <location>
        <begin position="43"/>
        <end position="48"/>
    </location>
    <ligand>
        <name>NAD(+)</name>
        <dbReference type="ChEBI" id="CHEBI:57540"/>
    </ligand>
</feature>
<evidence type="ECO:0000256" key="4">
    <source>
        <dbReference type="ARBA" id="ARBA00023002"/>
    </source>
</evidence>
<feature type="binding site" evidence="8">
    <location>
        <begin position="151"/>
        <end position="153"/>
    </location>
    <ligand>
        <name>NAD(+)</name>
        <dbReference type="ChEBI" id="CHEBI:57540"/>
    </ligand>
</feature>
<dbReference type="Gene3D" id="3.40.50.720">
    <property type="entry name" value="NAD(P)-binding Rossmann-like Domain"/>
    <property type="match status" value="1"/>
</dbReference>
<comment type="pathway">
    <text evidence="1 9">Fermentation; pyruvate fermentation to lactate; (S)-lactate from pyruvate: step 1/1.</text>
</comment>